<dbReference type="InterPro" id="IPR001647">
    <property type="entry name" value="HTH_TetR"/>
</dbReference>
<gene>
    <name evidence="6" type="ORF">KV394_09845</name>
</gene>
<dbReference type="SUPFAM" id="SSF46689">
    <property type="entry name" value="Homeodomain-like"/>
    <property type="match status" value="1"/>
</dbReference>
<sequence>MPRASAADAAATARRILDTATAHFAAHGYAAASVDDIARAAGVTRGAVYHHYDSKPGLFAAVAAAAQERVAAAIATATRDTPGPAALRDGSHAFLDAITAGTAARVLLVDGPAVLGWEQWRRLDAEGPEQELRAGLREAGVPSAQLDALTAALSGAMNELALWLAARPDDTAARRQAHRALDRLLDAVTSAH</sequence>
<dbReference type="PRINTS" id="PR00455">
    <property type="entry name" value="HTHTETR"/>
</dbReference>
<dbReference type="PANTHER" id="PTHR30055">
    <property type="entry name" value="HTH-TYPE TRANSCRIPTIONAL REGULATOR RUTR"/>
    <property type="match status" value="1"/>
</dbReference>
<keyword evidence="2 4" id="KW-0238">DNA-binding</keyword>
<proteinExistence type="predicted"/>
<dbReference type="Pfam" id="PF00440">
    <property type="entry name" value="TetR_N"/>
    <property type="match status" value="1"/>
</dbReference>
<evidence type="ECO:0000256" key="4">
    <source>
        <dbReference type="PROSITE-ProRule" id="PRU00335"/>
    </source>
</evidence>
<keyword evidence="7" id="KW-1185">Reference proteome</keyword>
<evidence type="ECO:0000256" key="1">
    <source>
        <dbReference type="ARBA" id="ARBA00023015"/>
    </source>
</evidence>
<dbReference type="EMBL" id="CP078076">
    <property type="protein sequence ID" value="UPL11399.1"/>
    <property type="molecule type" value="Genomic_DNA"/>
</dbReference>
<evidence type="ECO:0000259" key="5">
    <source>
        <dbReference type="PROSITE" id="PS50977"/>
    </source>
</evidence>
<reference evidence="6 7" key="1">
    <citation type="submission" date="2021-06" db="EMBL/GenBank/DDBJ databases">
        <title>Genome-based taxonomic framework of Microbacterium strains isolated from marine environment, the description of four new species and reclassification of four preexisting species.</title>
        <authorList>
            <person name="Lee S.D."/>
            <person name="Kim S.-M."/>
            <person name="Byeon Y.-S."/>
            <person name="Yang H.L."/>
            <person name="Kim I.S."/>
        </authorList>
    </citation>
    <scope>NUCLEOTIDE SEQUENCE [LARGE SCALE GENOMIC DNA]</scope>
    <source>
        <strain evidence="6 7">SSW1-51</strain>
    </source>
</reference>
<name>A0ABY4IFN2_9MICO</name>
<keyword evidence="3" id="KW-0804">Transcription</keyword>
<dbReference type="RefSeq" id="WP_247981346.1">
    <property type="nucleotide sequence ID" value="NZ_CP078076.1"/>
</dbReference>
<evidence type="ECO:0000313" key="7">
    <source>
        <dbReference type="Proteomes" id="UP000831467"/>
    </source>
</evidence>
<feature type="domain" description="HTH tetR-type" evidence="5">
    <location>
        <begin position="10"/>
        <end position="70"/>
    </location>
</feature>
<dbReference type="InterPro" id="IPR050109">
    <property type="entry name" value="HTH-type_TetR-like_transc_reg"/>
</dbReference>
<organism evidence="6 7">
    <name type="scientific">Microbacterium sufflavum</name>
    <dbReference type="NCBI Taxonomy" id="2851649"/>
    <lineage>
        <taxon>Bacteria</taxon>
        <taxon>Bacillati</taxon>
        <taxon>Actinomycetota</taxon>
        <taxon>Actinomycetes</taxon>
        <taxon>Micrococcales</taxon>
        <taxon>Microbacteriaceae</taxon>
        <taxon>Microbacterium</taxon>
    </lineage>
</organism>
<dbReference type="Pfam" id="PF21351">
    <property type="entry name" value="TetR_C_41"/>
    <property type="match status" value="1"/>
</dbReference>
<evidence type="ECO:0000256" key="2">
    <source>
        <dbReference type="ARBA" id="ARBA00023125"/>
    </source>
</evidence>
<dbReference type="PANTHER" id="PTHR30055:SF234">
    <property type="entry name" value="HTH-TYPE TRANSCRIPTIONAL REGULATOR BETI"/>
    <property type="match status" value="1"/>
</dbReference>
<dbReference type="Gene3D" id="1.10.357.10">
    <property type="entry name" value="Tetracycline Repressor, domain 2"/>
    <property type="match status" value="1"/>
</dbReference>
<evidence type="ECO:0000256" key="3">
    <source>
        <dbReference type="ARBA" id="ARBA00023163"/>
    </source>
</evidence>
<evidence type="ECO:0000313" key="6">
    <source>
        <dbReference type="EMBL" id="UPL11399.1"/>
    </source>
</evidence>
<feature type="DNA-binding region" description="H-T-H motif" evidence="4">
    <location>
        <begin position="33"/>
        <end position="52"/>
    </location>
</feature>
<protein>
    <submittedName>
        <fullName evidence="6">TetR/AcrR family transcriptional regulator helix-turn-helix transcriptional regulator</fullName>
    </submittedName>
</protein>
<dbReference type="InterPro" id="IPR009057">
    <property type="entry name" value="Homeodomain-like_sf"/>
</dbReference>
<dbReference type="PROSITE" id="PS50977">
    <property type="entry name" value="HTH_TETR_2"/>
    <property type="match status" value="1"/>
</dbReference>
<dbReference type="InterPro" id="IPR049484">
    <property type="entry name" value="Rv0078-like_C"/>
</dbReference>
<accession>A0ABY4IFN2</accession>
<dbReference type="Proteomes" id="UP000831467">
    <property type="component" value="Chromosome"/>
</dbReference>
<keyword evidence="1" id="KW-0805">Transcription regulation</keyword>